<evidence type="ECO:0000313" key="10">
    <source>
        <dbReference type="Proteomes" id="UP000275069"/>
    </source>
</evidence>
<dbReference type="OrthoDB" id="5242249at2"/>
<keyword evidence="10" id="KW-1185">Reference proteome</keyword>
<dbReference type="GO" id="GO:0005886">
    <property type="term" value="C:plasma membrane"/>
    <property type="evidence" value="ECO:0007669"/>
    <property type="project" value="UniProtKB-SubCell"/>
</dbReference>
<feature type="transmembrane region" description="Helical" evidence="7">
    <location>
        <begin position="184"/>
        <end position="205"/>
    </location>
</feature>
<keyword evidence="3" id="KW-1003">Cell membrane</keyword>
<feature type="transmembrane region" description="Helical" evidence="7">
    <location>
        <begin position="339"/>
        <end position="360"/>
    </location>
</feature>
<organism evidence="9 10">
    <name type="scientific">Gryllotalpicola protaetiae</name>
    <dbReference type="NCBI Taxonomy" id="2419771"/>
    <lineage>
        <taxon>Bacteria</taxon>
        <taxon>Bacillati</taxon>
        <taxon>Actinomycetota</taxon>
        <taxon>Actinomycetes</taxon>
        <taxon>Micrococcales</taxon>
        <taxon>Microbacteriaceae</taxon>
        <taxon>Gryllotalpicola</taxon>
    </lineage>
</organism>
<evidence type="ECO:0000259" key="8">
    <source>
        <dbReference type="PROSITE" id="PS50850"/>
    </source>
</evidence>
<dbReference type="AlphaFoldDB" id="A0A387BVZ5"/>
<feature type="domain" description="Major facilitator superfamily (MFS) profile" evidence="8">
    <location>
        <begin position="1"/>
        <end position="367"/>
    </location>
</feature>
<dbReference type="InterPro" id="IPR020846">
    <property type="entry name" value="MFS_dom"/>
</dbReference>
<evidence type="ECO:0000256" key="4">
    <source>
        <dbReference type="ARBA" id="ARBA00022692"/>
    </source>
</evidence>
<protein>
    <submittedName>
        <fullName evidence="9">MFS transporter</fullName>
    </submittedName>
</protein>
<evidence type="ECO:0000313" key="9">
    <source>
        <dbReference type="EMBL" id="AYG05310.1"/>
    </source>
</evidence>
<feature type="transmembrane region" description="Helical" evidence="7">
    <location>
        <begin position="69"/>
        <end position="90"/>
    </location>
</feature>
<feature type="transmembrane region" description="Helical" evidence="7">
    <location>
        <begin position="12"/>
        <end position="31"/>
    </location>
</feature>
<feature type="transmembrane region" description="Helical" evidence="7">
    <location>
        <begin position="252"/>
        <end position="271"/>
    </location>
</feature>
<proteinExistence type="predicted"/>
<feature type="transmembrane region" description="Helical" evidence="7">
    <location>
        <begin position="137"/>
        <end position="155"/>
    </location>
</feature>
<dbReference type="PANTHER" id="PTHR23517">
    <property type="entry name" value="RESISTANCE PROTEIN MDTM, PUTATIVE-RELATED-RELATED"/>
    <property type="match status" value="1"/>
</dbReference>
<dbReference type="Proteomes" id="UP000275069">
    <property type="component" value="Chromosome"/>
</dbReference>
<evidence type="ECO:0000256" key="1">
    <source>
        <dbReference type="ARBA" id="ARBA00004651"/>
    </source>
</evidence>
<keyword evidence="2" id="KW-0813">Transport</keyword>
<name>A0A387BVZ5_9MICO</name>
<dbReference type="InterPro" id="IPR050171">
    <property type="entry name" value="MFS_Transporters"/>
</dbReference>
<comment type="subcellular location">
    <subcellularLocation>
        <location evidence="1">Cell membrane</location>
        <topology evidence="1">Multi-pass membrane protein</topology>
    </subcellularLocation>
</comment>
<dbReference type="GO" id="GO:0022857">
    <property type="term" value="F:transmembrane transporter activity"/>
    <property type="evidence" value="ECO:0007669"/>
    <property type="project" value="InterPro"/>
</dbReference>
<feature type="transmembrane region" description="Helical" evidence="7">
    <location>
        <begin position="217"/>
        <end position="240"/>
    </location>
</feature>
<sequence length="367" mass="37220">MYENRDHYSALTVNAFLGVYVLGLAPALLVSGALSDRHGRRPVMLVGIAAAVAGSGLLALGPLGAGFLAAGRLLSGVTVGVAMAVGNAWIKELSGPPFEHADRGAGARRAALAFTLGSGGGAVVAGLLAEWGPIPEVLPFLLHIAVTAPFALVVARLPETQRGGGLPGPWWRQLRIPSAGHRRFLRVVAVAAPWIFAAAGIGYGYLPTALRGVTGTWGLVFATAATAVALGTSSLMQPIARRLHSTDSARGLSTAVLIMIAGIAVVGLAIWQQSIWIGLVANLLLGAGIGIALVSGLLEVQAIAGPKDLAGLTGVFYAIAYAGFLTPALIAAIAGAAPVLAILAVIVAIGVVSWVALLAASRKHLPQ</sequence>
<evidence type="ECO:0000256" key="7">
    <source>
        <dbReference type="SAM" id="Phobius"/>
    </source>
</evidence>
<evidence type="ECO:0000256" key="6">
    <source>
        <dbReference type="ARBA" id="ARBA00023136"/>
    </source>
</evidence>
<accession>A0A387BVZ5</accession>
<keyword evidence="5 7" id="KW-1133">Transmembrane helix</keyword>
<dbReference type="Gene3D" id="1.20.1250.20">
    <property type="entry name" value="MFS general substrate transporter like domains"/>
    <property type="match status" value="1"/>
</dbReference>
<dbReference type="InterPro" id="IPR011701">
    <property type="entry name" value="MFS"/>
</dbReference>
<keyword evidence="4 7" id="KW-0812">Transmembrane</keyword>
<feature type="transmembrane region" description="Helical" evidence="7">
    <location>
        <begin position="310"/>
        <end position="333"/>
    </location>
</feature>
<dbReference type="EMBL" id="CP032624">
    <property type="protein sequence ID" value="AYG05310.1"/>
    <property type="molecule type" value="Genomic_DNA"/>
</dbReference>
<dbReference type="SUPFAM" id="SSF103473">
    <property type="entry name" value="MFS general substrate transporter"/>
    <property type="match status" value="1"/>
</dbReference>
<evidence type="ECO:0000256" key="3">
    <source>
        <dbReference type="ARBA" id="ARBA00022475"/>
    </source>
</evidence>
<keyword evidence="6 7" id="KW-0472">Membrane</keyword>
<reference evidence="9 10" key="1">
    <citation type="submission" date="2018-09" db="EMBL/GenBank/DDBJ databases">
        <title>Genome sequencing of strain 2DFW10M-5.</title>
        <authorList>
            <person name="Heo J."/>
            <person name="Kim S.-J."/>
            <person name="Kwon S.-W."/>
        </authorList>
    </citation>
    <scope>NUCLEOTIDE SEQUENCE [LARGE SCALE GENOMIC DNA]</scope>
    <source>
        <strain evidence="9 10">2DFW10M-5</strain>
    </source>
</reference>
<feature type="transmembrane region" description="Helical" evidence="7">
    <location>
        <begin position="111"/>
        <end position="131"/>
    </location>
</feature>
<gene>
    <name evidence="9" type="ORF">D7I44_07110</name>
</gene>
<feature type="transmembrane region" description="Helical" evidence="7">
    <location>
        <begin position="277"/>
        <end position="298"/>
    </location>
</feature>
<dbReference type="Pfam" id="PF07690">
    <property type="entry name" value="MFS_1"/>
    <property type="match status" value="1"/>
</dbReference>
<dbReference type="KEGG" id="gry:D7I44_07110"/>
<feature type="transmembrane region" description="Helical" evidence="7">
    <location>
        <begin position="43"/>
        <end position="63"/>
    </location>
</feature>
<evidence type="ECO:0000256" key="5">
    <source>
        <dbReference type="ARBA" id="ARBA00022989"/>
    </source>
</evidence>
<dbReference type="InterPro" id="IPR036259">
    <property type="entry name" value="MFS_trans_sf"/>
</dbReference>
<evidence type="ECO:0000256" key="2">
    <source>
        <dbReference type="ARBA" id="ARBA00022448"/>
    </source>
</evidence>
<dbReference type="PROSITE" id="PS50850">
    <property type="entry name" value="MFS"/>
    <property type="match status" value="1"/>
</dbReference>